<dbReference type="SUPFAM" id="SSF54495">
    <property type="entry name" value="UBC-like"/>
    <property type="match status" value="1"/>
</dbReference>
<dbReference type="PANTHER" id="PTHR24068">
    <property type="entry name" value="UBIQUITIN-CONJUGATING ENZYME E2"/>
    <property type="match status" value="1"/>
</dbReference>
<evidence type="ECO:0000256" key="6">
    <source>
        <dbReference type="ARBA" id="ARBA00022840"/>
    </source>
</evidence>
<comment type="caution">
    <text evidence="8">The sequence shown here is derived from an EMBL/GenBank/DDBJ whole genome shotgun (WGS) entry which is preliminary data.</text>
</comment>
<dbReference type="EMBL" id="JBDFQZ010000012">
    <property type="protein sequence ID" value="KAK9672519.1"/>
    <property type="molecule type" value="Genomic_DNA"/>
</dbReference>
<dbReference type="GO" id="GO:0005524">
    <property type="term" value="F:ATP binding"/>
    <property type="evidence" value="ECO:0007669"/>
    <property type="project" value="UniProtKB-KW"/>
</dbReference>
<proteinExistence type="predicted"/>
<dbReference type="PROSITE" id="PS50127">
    <property type="entry name" value="UBC_2"/>
    <property type="match status" value="1"/>
</dbReference>
<sequence>MAVRRIKWELKNLEDNPVNSFDAGPVGEDIFHWEATITGPPDSPYAGGVFRITIKLPRDYPFKEPKLKFETKIFHPSINSNGYMWIDFMDNGWSPAMTISKVLQSICSRMSEPNPENVLVPEIARMYKTDRVTFESTARRWTRMFAMG</sequence>
<dbReference type="EMBL" id="JBDFQZ010000012">
    <property type="protein sequence ID" value="KAK9672518.1"/>
    <property type="molecule type" value="Genomic_DNA"/>
</dbReference>
<evidence type="ECO:0000256" key="5">
    <source>
        <dbReference type="ARBA" id="ARBA00022786"/>
    </source>
</evidence>
<keyword evidence="6" id="KW-0067">ATP-binding</keyword>
<evidence type="ECO:0000256" key="1">
    <source>
        <dbReference type="ARBA" id="ARBA00000485"/>
    </source>
</evidence>
<evidence type="ECO:0000256" key="2">
    <source>
        <dbReference type="ARBA" id="ARBA00004906"/>
    </source>
</evidence>
<dbReference type="AlphaFoldDB" id="A0AAW1H916"/>
<dbReference type="Gene3D" id="3.10.110.10">
    <property type="entry name" value="Ubiquitin Conjugating Enzyme"/>
    <property type="match status" value="1"/>
</dbReference>
<dbReference type="InterPro" id="IPR000608">
    <property type="entry name" value="UBC"/>
</dbReference>
<comment type="catalytic activity">
    <reaction evidence="1">
        <text>S-ubiquitinyl-[E1 ubiquitin-activating enzyme]-L-cysteine + [E2 ubiquitin-conjugating enzyme]-L-cysteine = [E1 ubiquitin-activating enzyme]-L-cysteine + S-ubiquitinyl-[E2 ubiquitin-conjugating enzyme]-L-cysteine.</text>
        <dbReference type="EC" id="2.3.2.23"/>
    </reaction>
</comment>
<comment type="pathway">
    <text evidence="2">Protein modification; protein ubiquitination.</text>
</comment>
<dbReference type="FunFam" id="3.10.110.10:FF:000101">
    <property type="entry name" value="Ubiquitin-conjugating enzyme E2 D2"/>
    <property type="match status" value="1"/>
</dbReference>
<evidence type="ECO:0000256" key="3">
    <source>
        <dbReference type="ARBA" id="ARBA00022679"/>
    </source>
</evidence>
<protein>
    <recommendedName>
        <fullName evidence="7">UBC core domain-containing protein</fullName>
    </recommendedName>
</protein>
<keyword evidence="5" id="KW-0833">Ubl conjugation pathway</keyword>
<dbReference type="InterPro" id="IPR016135">
    <property type="entry name" value="UBQ-conjugating_enzyme/RWD"/>
</dbReference>
<feature type="domain" description="UBC core" evidence="7">
    <location>
        <begin position="1"/>
        <end position="147"/>
    </location>
</feature>
<evidence type="ECO:0000256" key="4">
    <source>
        <dbReference type="ARBA" id="ARBA00022741"/>
    </source>
</evidence>
<keyword evidence="4" id="KW-0547">Nucleotide-binding</keyword>
<evidence type="ECO:0000313" key="8">
    <source>
        <dbReference type="EMBL" id="KAK9672518.1"/>
    </source>
</evidence>
<name>A0AAW1H916_SAPOF</name>
<evidence type="ECO:0000259" key="7">
    <source>
        <dbReference type="PROSITE" id="PS50127"/>
    </source>
</evidence>
<dbReference type="SMART" id="SM00212">
    <property type="entry name" value="UBCc"/>
    <property type="match status" value="1"/>
</dbReference>
<dbReference type="GO" id="GO:0061631">
    <property type="term" value="F:ubiquitin conjugating enzyme activity"/>
    <property type="evidence" value="ECO:0007669"/>
    <property type="project" value="UniProtKB-EC"/>
</dbReference>
<gene>
    <name evidence="8" type="ORF">RND81_12G105600</name>
</gene>
<organism evidence="8 9">
    <name type="scientific">Saponaria officinalis</name>
    <name type="common">Common soapwort</name>
    <name type="synonym">Lychnis saponaria</name>
    <dbReference type="NCBI Taxonomy" id="3572"/>
    <lineage>
        <taxon>Eukaryota</taxon>
        <taxon>Viridiplantae</taxon>
        <taxon>Streptophyta</taxon>
        <taxon>Embryophyta</taxon>
        <taxon>Tracheophyta</taxon>
        <taxon>Spermatophyta</taxon>
        <taxon>Magnoliopsida</taxon>
        <taxon>eudicotyledons</taxon>
        <taxon>Gunneridae</taxon>
        <taxon>Pentapetalae</taxon>
        <taxon>Caryophyllales</taxon>
        <taxon>Caryophyllaceae</taxon>
        <taxon>Caryophylleae</taxon>
        <taxon>Saponaria</taxon>
    </lineage>
</organism>
<evidence type="ECO:0000313" key="9">
    <source>
        <dbReference type="Proteomes" id="UP001443914"/>
    </source>
</evidence>
<keyword evidence="9" id="KW-1185">Reference proteome</keyword>
<reference evidence="8 9" key="1">
    <citation type="submission" date="2024-03" db="EMBL/GenBank/DDBJ databases">
        <title>WGS assembly of Saponaria officinalis var. Norfolk2.</title>
        <authorList>
            <person name="Jenkins J."/>
            <person name="Shu S."/>
            <person name="Grimwood J."/>
            <person name="Barry K."/>
            <person name="Goodstein D."/>
            <person name="Schmutz J."/>
            <person name="Leebens-Mack J."/>
            <person name="Osbourn A."/>
        </authorList>
    </citation>
    <scope>NUCLEOTIDE SEQUENCE [LARGE SCALE GENOMIC DNA]</scope>
    <source>
        <strain evidence="9">cv. Norfolk2</strain>
        <strain evidence="8">JIC</strain>
        <tissue evidence="8">Leaf</tissue>
    </source>
</reference>
<dbReference type="Pfam" id="PF00179">
    <property type="entry name" value="UQ_con"/>
    <property type="match status" value="1"/>
</dbReference>
<keyword evidence="3" id="KW-0808">Transferase</keyword>
<accession>A0AAW1H916</accession>
<dbReference type="Proteomes" id="UP001443914">
    <property type="component" value="Unassembled WGS sequence"/>
</dbReference>